<dbReference type="InterPro" id="IPR005123">
    <property type="entry name" value="Oxoglu/Fe-dep_dioxygenase_dom"/>
</dbReference>
<dbReference type="InterPro" id="IPR026992">
    <property type="entry name" value="DIOX_N"/>
</dbReference>
<evidence type="ECO:0000256" key="3">
    <source>
        <dbReference type="RuleBase" id="RU003682"/>
    </source>
</evidence>
<dbReference type="InterPro" id="IPR027443">
    <property type="entry name" value="IPNS-like_sf"/>
</dbReference>
<dbReference type="Pfam" id="PF03171">
    <property type="entry name" value="2OG-FeII_Oxy"/>
    <property type="match status" value="1"/>
</dbReference>
<name>A0ABW2PCI3_9ACTN</name>
<keyword evidence="6" id="KW-1185">Reference proteome</keyword>
<gene>
    <name evidence="5" type="ORF">ACFQSB_33285</name>
</gene>
<dbReference type="InterPro" id="IPR044861">
    <property type="entry name" value="IPNS-like_FE2OG_OXY"/>
</dbReference>
<dbReference type="GO" id="GO:0051213">
    <property type="term" value="F:dioxygenase activity"/>
    <property type="evidence" value="ECO:0007669"/>
    <property type="project" value="UniProtKB-KW"/>
</dbReference>
<evidence type="ECO:0000313" key="6">
    <source>
        <dbReference type="Proteomes" id="UP001596496"/>
    </source>
</evidence>
<dbReference type="Gene3D" id="2.60.120.330">
    <property type="entry name" value="B-lactam Antibiotic, Isopenicillin N Synthase, Chain"/>
    <property type="match status" value="1"/>
</dbReference>
<reference evidence="6" key="1">
    <citation type="journal article" date="2019" name="Int. J. Syst. Evol. Microbiol.">
        <title>The Global Catalogue of Microorganisms (GCM) 10K type strain sequencing project: providing services to taxonomists for standard genome sequencing and annotation.</title>
        <authorList>
            <consortium name="The Broad Institute Genomics Platform"/>
            <consortium name="The Broad Institute Genome Sequencing Center for Infectious Disease"/>
            <person name="Wu L."/>
            <person name="Ma J."/>
        </authorList>
    </citation>
    <scope>NUCLEOTIDE SEQUENCE [LARGE SCALE GENOMIC DNA]</scope>
    <source>
        <strain evidence="6">CECT 7649</strain>
    </source>
</reference>
<sequence>MPDAPRSAEPFRTGDATLMDGYVPVVDLGLDAPPDPLRRASVARAVGKACESSGFLVVVGHSVSAGTVSALYRSSRTFFGQERERKARVERDPTDPLQRGYGGYSRLEMYSATRFGERALDRDGAPPDPALLFPNRWPAIPGFRESYLAYHTEVERLALDIMRLFALALALPEDWFDDKFARHMTPLMVNYYPAQTATPPGTFRNEPHTDFGAVTVLYQDEAPGGLQVRDPSGGWLDVPPIEGSFVVNLGELMTRWTNDRWASTVHRVVNPPRDQSHRDRISIAFFYQPDPQAVITAIPSCVGPDDPPRHPEITSGEYFLAKSRRAYVERVMGRRHT</sequence>
<dbReference type="EMBL" id="JBHTCG010000034">
    <property type="protein sequence ID" value="MFC7387122.1"/>
    <property type="molecule type" value="Genomic_DNA"/>
</dbReference>
<keyword evidence="3" id="KW-0560">Oxidoreductase</keyword>
<evidence type="ECO:0000259" key="4">
    <source>
        <dbReference type="PROSITE" id="PS51471"/>
    </source>
</evidence>
<dbReference type="Pfam" id="PF14226">
    <property type="entry name" value="DIOX_N"/>
    <property type="match status" value="1"/>
</dbReference>
<feature type="domain" description="Fe2OG dioxygenase" evidence="4">
    <location>
        <begin position="182"/>
        <end position="289"/>
    </location>
</feature>
<dbReference type="Proteomes" id="UP001596496">
    <property type="component" value="Unassembled WGS sequence"/>
</dbReference>
<evidence type="ECO:0000313" key="5">
    <source>
        <dbReference type="EMBL" id="MFC7387122.1"/>
    </source>
</evidence>
<proteinExistence type="inferred from homology"/>
<dbReference type="PROSITE" id="PS51471">
    <property type="entry name" value="FE2OG_OXY"/>
    <property type="match status" value="1"/>
</dbReference>
<evidence type="ECO:0000256" key="2">
    <source>
        <dbReference type="ARBA" id="ARBA00023194"/>
    </source>
</evidence>
<protein>
    <submittedName>
        <fullName evidence="5">Isopenicillin N synthase family dioxygenase</fullName>
    </submittedName>
</protein>
<evidence type="ECO:0000256" key="1">
    <source>
        <dbReference type="ARBA" id="ARBA00004792"/>
    </source>
</evidence>
<comment type="similarity">
    <text evidence="3">Belongs to the iron/ascorbate-dependent oxidoreductase family.</text>
</comment>
<keyword evidence="3" id="KW-0479">Metal-binding</keyword>
<keyword evidence="5" id="KW-0223">Dioxygenase</keyword>
<accession>A0ABW2PCI3</accession>
<dbReference type="InterPro" id="IPR050231">
    <property type="entry name" value="Iron_ascorbate_oxido_reductase"/>
</dbReference>
<dbReference type="PRINTS" id="PR00682">
    <property type="entry name" value="IPNSYNTHASE"/>
</dbReference>
<comment type="pathway">
    <text evidence="1">Antibiotic biosynthesis.</text>
</comment>
<dbReference type="PANTHER" id="PTHR47990">
    <property type="entry name" value="2-OXOGLUTARATE (2OG) AND FE(II)-DEPENDENT OXYGENASE SUPERFAMILY PROTEIN-RELATED"/>
    <property type="match status" value="1"/>
</dbReference>
<keyword evidence="3" id="KW-0408">Iron</keyword>
<organism evidence="5 6">
    <name type="scientific">Sphaerisporangium rhizosphaerae</name>
    <dbReference type="NCBI Taxonomy" id="2269375"/>
    <lineage>
        <taxon>Bacteria</taxon>
        <taxon>Bacillati</taxon>
        <taxon>Actinomycetota</taxon>
        <taxon>Actinomycetes</taxon>
        <taxon>Streptosporangiales</taxon>
        <taxon>Streptosporangiaceae</taxon>
        <taxon>Sphaerisporangium</taxon>
    </lineage>
</organism>
<dbReference type="RefSeq" id="WP_380830797.1">
    <property type="nucleotide sequence ID" value="NZ_JBHTCG010000034.1"/>
</dbReference>
<comment type="caution">
    <text evidence="5">The sequence shown here is derived from an EMBL/GenBank/DDBJ whole genome shotgun (WGS) entry which is preliminary data.</text>
</comment>
<dbReference type="SUPFAM" id="SSF51197">
    <property type="entry name" value="Clavaminate synthase-like"/>
    <property type="match status" value="1"/>
</dbReference>
<keyword evidence="2" id="KW-0045">Antibiotic biosynthesis</keyword>